<sequence>MYDSTNTKLDLGPEARNLTSNAPDVNFYSPTSFAYNTFSPNGSIIYNQSDGVGLAFGITYKQQHFRKKDFSAIYAFNVRATQFGNRQLTTNTLWRHVWKQWDLGAYLDLGYYFRTYDFFGLGNDTRKNEELYDDKFYKARYGGIMSAVFLQRQFFQKSYFRIGPLFERLTTNYRDNSFLDKPEAGFPLINTTQQQLIGFNSDFVLDLRDKLVFTERGLRLFVRHNTYKPTQNNGKAFGLTEGFIDYYGTGKVVLPVTLALRLGGGRNYGQNLPYYKYTTLGMRPNLRGYVINRFAGDASLYLNTELRFHLGEVENAFLPFKYGGIVFFDRGRVWYQGKSAGNWHDGYGWGFYVAPIAERFAFSMLLQHSREELLLFSFGAGFRFDQ</sequence>
<keyword evidence="2" id="KW-1185">Reference proteome</keyword>
<gene>
    <name evidence="1" type="ORF">AHMF7605_15540</name>
</gene>
<proteinExistence type="predicted"/>
<comment type="caution">
    <text evidence="1">The sequence shown here is derived from an EMBL/GenBank/DDBJ whole genome shotgun (WGS) entry which is preliminary data.</text>
</comment>
<dbReference type="RefSeq" id="WP_106930837.1">
    <property type="nucleotide sequence ID" value="NZ_PYFT01000001.1"/>
</dbReference>
<evidence type="ECO:0000313" key="2">
    <source>
        <dbReference type="Proteomes" id="UP000240357"/>
    </source>
</evidence>
<protein>
    <recommendedName>
        <fullName evidence="3">Bacterial surface antigen (D15) domain-containing protein</fullName>
    </recommendedName>
</protein>
<dbReference type="Proteomes" id="UP000240357">
    <property type="component" value="Unassembled WGS sequence"/>
</dbReference>
<dbReference type="EMBL" id="PYFT01000001">
    <property type="protein sequence ID" value="PSR54814.1"/>
    <property type="molecule type" value="Genomic_DNA"/>
</dbReference>
<accession>A0A2T2YH28</accession>
<name>A0A2T2YH28_9BACT</name>
<evidence type="ECO:0008006" key="3">
    <source>
        <dbReference type="Google" id="ProtNLM"/>
    </source>
</evidence>
<evidence type="ECO:0000313" key="1">
    <source>
        <dbReference type="EMBL" id="PSR54814.1"/>
    </source>
</evidence>
<dbReference type="AlphaFoldDB" id="A0A2T2YH28"/>
<organism evidence="1 2">
    <name type="scientific">Adhaeribacter arboris</name>
    <dbReference type="NCBI Taxonomy" id="2072846"/>
    <lineage>
        <taxon>Bacteria</taxon>
        <taxon>Pseudomonadati</taxon>
        <taxon>Bacteroidota</taxon>
        <taxon>Cytophagia</taxon>
        <taxon>Cytophagales</taxon>
        <taxon>Hymenobacteraceae</taxon>
        <taxon>Adhaeribacter</taxon>
    </lineage>
</organism>
<dbReference type="OrthoDB" id="333971at2"/>
<reference evidence="1 2" key="1">
    <citation type="submission" date="2018-03" db="EMBL/GenBank/DDBJ databases">
        <title>Adhaeribacter sp. HMF7605 Genome sequencing and assembly.</title>
        <authorList>
            <person name="Kang H."/>
            <person name="Kang J."/>
            <person name="Cha I."/>
            <person name="Kim H."/>
            <person name="Joh K."/>
        </authorList>
    </citation>
    <scope>NUCLEOTIDE SEQUENCE [LARGE SCALE GENOMIC DNA]</scope>
    <source>
        <strain evidence="1 2">HMF7605</strain>
    </source>
</reference>